<dbReference type="InterPro" id="IPR048939">
    <property type="entry name" value="ATG5_UblA"/>
</dbReference>
<evidence type="ECO:0000256" key="1">
    <source>
        <dbReference type="ARBA" id="ARBA00004623"/>
    </source>
</evidence>
<accession>A0A6G1IB98</accession>
<dbReference type="InterPro" id="IPR042526">
    <property type="entry name" value="Atg5_HR"/>
</dbReference>
<dbReference type="InterPro" id="IPR007239">
    <property type="entry name" value="Atg5"/>
</dbReference>
<dbReference type="GO" id="GO:0034727">
    <property type="term" value="P:piecemeal microautophagy of the nucleus"/>
    <property type="evidence" value="ECO:0007669"/>
    <property type="project" value="TreeGrafter"/>
</dbReference>
<keyword evidence="6" id="KW-0472">Membrane</keyword>
<dbReference type="GO" id="GO:0034045">
    <property type="term" value="C:phagophore assembly site membrane"/>
    <property type="evidence" value="ECO:0007669"/>
    <property type="project" value="UniProtKB-SubCell"/>
</dbReference>
<name>A0A6G1IB98_9PEZI</name>
<keyword evidence="4 6" id="KW-0832">Ubl conjugation</keyword>
<dbReference type="InterPro" id="IPR048940">
    <property type="entry name" value="ATG5_HBR"/>
</dbReference>
<evidence type="ECO:0000256" key="5">
    <source>
        <dbReference type="ARBA" id="ARBA00023006"/>
    </source>
</evidence>
<dbReference type="PANTHER" id="PTHR13040">
    <property type="entry name" value="AUTOPHAGY PROTEIN 5"/>
    <property type="match status" value="1"/>
</dbReference>
<dbReference type="GO" id="GO:0019776">
    <property type="term" value="F:Atg8-family ligase activity"/>
    <property type="evidence" value="ECO:0007669"/>
    <property type="project" value="TreeGrafter"/>
</dbReference>
<comment type="subunit">
    <text evidence="6">Conjugated with ATG12.</text>
</comment>
<evidence type="ECO:0000259" key="7">
    <source>
        <dbReference type="Pfam" id="PF04106"/>
    </source>
</evidence>
<evidence type="ECO:0000259" key="8">
    <source>
        <dbReference type="Pfam" id="PF20637"/>
    </source>
</evidence>
<dbReference type="Gene3D" id="3.10.20.90">
    <property type="entry name" value="Phosphatidylinositol 3-kinase Catalytic Subunit, Chain A, domain 1"/>
    <property type="match status" value="1"/>
</dbReference>
<comment type="function">
    <text evidence="6">Involved in cytoplasm to vacuole transport (Cvt) and autophagic vesicle formation.</text>
</comment>
<reference evidence="10" key="1">
    <citation type="journal article" date="2020" name="Stud. Mycol.">
        <title>101 Dothideomycetes genomes: a test case for predicting lifestyles and emergence of pathogens.</title>
        <authorList>
            <person name="Haridas S."/>
            <person name="Albert R."/>
            <person name="Binder M."/>
            <person name="Bloem J."/>
            <person name="Labutti K."/>
            <person name="Salamov A."/>
            <person name="Andreopoulos B."/>
            <person name="Baker S."/>
            <person name="Barry K."/>
            <person name="Bills G."/>
            <person name="Bluhm B."/>
            <person name="Cannon C."/>
            <person name="Castanera R."/>
            <person name="Culley D."/>
            <person name="Daum C."/>
            <person name="Ezra D."/>
            <person name="Gonzalez J."/>
            <person name="Henrissat B."/>
            <person name="Kuo A."/>
            <person name="Liang C."/>
            <person name="Lipzen A."/>
            <person name="Lutzoni F."/>
            <person name="Magnuson J."/>
            <person name="Mondo S."/>
            <person name="Nolan M."/>
            <person name="Ohm R."/>
            <person name="Pangilinan J."/>
            <person name="Park H.-J."/>
            <person name="Ramirez L."/>
            <person name="Alfaro M."/>
            <person name="Sun H."/>
            <person name="Tritt A."/>
            <person name="Yoshinaga Y."/>
            <person name="Zwiers L.-H."/>
            <person name="Turgeon B."/>
            <person name="Goodwin S."/>
            <person name="Spatafora J."/>
            <person name="Crous P."/>
            <person name="Grigoriev I."/>
        </authorList>
    </citation>
    <scope>NUCLEOTIDE SEQUENCE</scope>
    <source>
        <strain evidence="10">CBS 262.69</strain>
    </source>
</reference>
<dbReference type="Gene3D" id="1.10.246.190">
    <property type="entry name" value="Autophagy protein Apg5, helix rich domain"/>
    <property type="match status" value="1"/>
</dbReference>
<dbReference type="GO" id="GO:0044233">
    <property type="term" value="C:mitochondria-associated endoplasmic reticulum membrane contact site"/>
    <property type="evidence" value="ECO:0007669"/>
    <property type="project" value="TreeGrafter"/>
</dbReference>
<dbReference type="EMBL" id="ML996687">
    <property type="protein sequence ID" value="KAF2405471.1"/>
    <property type="molecule type" value="Genomic_DNA"/>
</dbReference>
<dbReference type="GO" id="GO:0061908">
    <property type="term" value="C:phagophore"/>
    <property type="evidence" value="ECO:0007669"/>
    <property type="project" value="TreeGrafter"/>
</dbReference>
<dbReference type="Gene3D" id="3.10.20.620">
    <property type="match status" value="1"/>
</dbReference>
<organism evidence="10 11">
    <name type="scientific">Trichodelitschia bisporula</name>
    <dbReference type="NCBI Taxonomy" id="703511"/>
    <lineage>
        <taxon>Eukaryota</taxon>
        <taxon>Fungi</taxon>
        <taxon>Dikarya</taxon>
        <taxon>Ascomycota</taxon>
        <taxon>Pezizomycotina</taxon>
        <taxon>Dothideomycetes</taxon>
        <taxon>Dothideomycetes incertae sedis</taxon>
        <taxon>Phaeotrichales</taxon>
        <taxon>Phaeotrichaceae</taxon>
        <taxon>Trichodelitschia</taxon>
    </lineage>
</organism>
<feature type="domain" description="Autophagy protein ATG5 UblA" evidence="9">
    <location>
        <begin position="14"/>
        <end position="125"/>
    </location>
</feature>
<keyword evidence="6" id="KW-0813">Transport</keyword>
<dbReference type="PANTHER" id="PTHR13040:SF2">
    <property type="entry name" value="AUTOPHAGY PROTEIN 5"/>
    <property type="match status" value="1"/>
</dbReference>
<dbReference type="InterPro" id="IPR048318">
    <property type="entry name" value="ATG5_UblB"/>
</dbReference>
<feature type="domain" description="Autophagy protein ATG5 alpha-helical bundle region" evidence="8">
    <location>
        <begin position="141"/>
        <end position="197"/>
    </location>
</feature>
<evidence type="ECO:0000259" key="9">
    <source>
        <dbReference type="Pfam" id="PF20638"/>
    </source>
</evidence>
<comment type="similarity">
    <text evidence="2 6">Belongs to the ATG5 family.</text>
</comment>
<evidence type="ECO:0000256" key="2">
    <source>
        <dbReference type="ARBA" id="ARBA00006910"/>
    </source>
</evidence>
<proteinExistence type="inferred from homology"/>
<dbReference type="GO" id="GO:0000422">
    <property type="term" value="P:autophagy of mitochondrion"/>
    <property type="evidence" value="ECO:0007669"/>
    <property type="project" value="TreeGrafter"/>
</dbReference>
<evidence type="ECO:0000313" key="10">
    <source>
        <dbReference type="EMBL" id="KAF2405471.1"/>
    </source>
</evidence>
<evidence type="ECO:0000256" key="3">
    <source>
        <dbReference type="ARBA" id="ARBA00022499"/>
    </source>
</evidence>
<dbReference type="Pfam" id="PF20638">
    <property type="entry name" value="ATG5_UblA"/>
    <property type="match status" value="1"/>
</dbReference>
<evidence type="ECO:0000313" key="11">
    <source>
        <dbReference type="Proteomes" id="UP000799640"/>
    </source>
</evidence>
<dbReference type="GO" id="GO:0006995">
    <property type="term" value="P:cellular response to nitrogen starvation"/>
    <property type="evidence" value="ECO:0007669"/>
    <property type="project" value="TreeGrafter"/>
</dbReference>
<dbReference type="Pfam" id="PF04106">
    <property type="entry name" value="ATG5_UblB"/>
    <property type="match status" value="1"/>
</dbReference>
<dbReference type="OrthoDB" id="272162at2759"/>
<evidence type="ECO:0000256" key="4">
    <source>
        <dbReference type="ARBA" id="ARBA00022843"/>
    </source>
</evidence>
<dbReference type="InterPro" id="IPR042527">
    <property type="entry name" value="Atg5_UblA_dom_sf"/>
</dbReference>
<dbReference type="Proteomes" id="UP000799640">
    <property type="component" value="Unassembled WGS sequence"/>
</dbReference>
<dbReference type="Pfam" id="PF20637">
    <property type="entry name" value="ATG5_HBR"/>
    <property type="match status" value="1"/>
</dbReference>
<gene>
    <name evidence="10" type="ORF">EJ06DRAFT_27382</name>
</gene>
<evidence type="ECO:0000256" key="6">
    <source>
        <dbReference type="RuleBase" id="RU361202"/>
    </source>
</evidence>
<dbReference type="AlphaFoldDB" id="A0A6G1IB98"/>
<keyword evidence="11" id="KW-1185">Reference proteome</keyword>
<protein>
    <recommendedName>
        <fullName evidence="6">Autophagy protein 5</fullName>
    </recommendedName>
</protein>
<dbReference type="GO" id="GO:0005776">
    <property type="term" value="C:autophagosome"/>
    <property type="evidence" value="ECO:0007669"/>
    <property type="project" value="TreeGrafter"/>
</dbReference>
<keyword evidence="3 6" id="KW-1017">Isopeptide bond</keyword>
<comment type="subcellular location">
    <subcellularLocation>
        <location evidence="1 6">Preautophagosomal structure membrane</location>
        <topology evidence="1 6">Peripheral membrane protein</topology>
    </subcellularLocation>
</comment>
<sequence length="308" mass="34244">MAGASTPSALQTQLWAGSIPLAIRLAKQESKTYESDVYLVYFPRISYLPLLHRRLHEFFFSSLIDQNVFPADGWLSYEDVPLKWHYPVGLLFDLYSGASEQLHDQSGVEQDQPDEILPWKLTLHFSDWPTEHLVRLDPDNDALRDAFRNSVKEACFLRHGSGKVIMSLSREDSTKLWLAVEQQNLAMFNSVNQKLLHPPGVSLRYIPLKVYLPAAAAVDSTDQPSPGHLRVVQSLVTPTISTPKGQTQTLGMALNTLLPTLFPSRRSPLLALPVLHGAVVPLSVPVETLAEVAAYADGFLHIAVVMMA</sequence>
<dbReference type="GO" id="GO:0034274">
    <property type="term" value="C:Atg12-Atg5-Atg16 complex"/>
    <property type="evidence" value="ECO:0007669"/>
    <property type="project" value="TreeGrafter"/>
</dbReference>
<feature type="domain" description="Autophagy protein ATG5 UblB" evidence="7">
    <location>
        <begin position="205"/>
        <end position="304"/>
    </location>
</feature>
<keyword evidence="5 6" id="KW-0072">Autophagy</keyword>